<dbReference type="AlphaFoldDB" id="A0A7W5AFQ9"/>
<gene>
    <name evidence="4" type="ORF">FHR83_003177</name>
</gene>
<dbReference type="InterPro" id="IPR029063">
    <property type="entry name" value="SAM-dependent_MTases_sf"/>
</dbReference>
<accession>A0A7W5AFQ9</accession>
<evidence type="ECO:0000313" key="4">
    <source>
        <dbReference type="EMBL" id="MBB3095507.1"/>
    </source>
</evidence>
<evidence type="ECO:0000259" key="3">
    <source>
        <dbReference type="Pfam" id="PF13649"/>
    </source>
</evidence>
<evidence type="ECO:0000256" key="2">
    <source>
        <dbReference type="ARBA" id="ARBA00022679"/>
    </source>
</evidence>
<reference evidence="4 5" key="1">
    <citation type="submission" date="2020-08" db="EMBL/GenBank/DDBJ databases">
        <title>Genomic Encyclopedia of Type Strains, Phase III (KMG-III): the genomes of soil and plant-associated and newly described type strains.</title>
        <authorList>
            <person name="Whitman W."/>
        </authorList>
    </citation>
    <scope>NUCLEOTIDE SEQUENCE [LARGE SCALE GENOMIC DNA]</scope>
    <source>
        <strain evidence="4 5">CECT 3287</strain>
    </source>
</reference>
<dbReference type="GO" id="GO:0032259">
    <property type="term" value="P:methylation"/>
    <property type="evidence" value="ECO:0007669"/>
    <property type="project" value="UniProtKB-KW"/>
</dbReference>
<dbReference type="RefSeq" id="WP_183220315.1">
    <property type="nucleotide sequence ID" value="NZ_BMPW01000004.1"/>
</dbReference>
<name>A0A7W5AFQ9_9ACTN</name>
<dbReference type="GO" id="GO:0030798">
    <property type="term" value="F:trans-aconitate 2-methyltransferase activity"/>
    <property type="evidence" value="ECO:0007669"/>
    <property type="project" value="UniProtKB-EC"/>
</dbReference>
<organism evidence="4 5">
    <name type="scientific">Actinoplanes campanulatus</name>
    <dbReference type="NCBI Taxonomy" id="113559"/>
    <lineage>
        <taxon>Bacteria</taxon>
        <taxon>Bacillati</taxon>
        <taxon>Actinomycetota</taxon>
        <taxon>Actinomycetes</taxon>
        <taxon>Micromonosporales</taxon>
        <taxon>Micromonosporaceae</taxon>
        <taxon>Actinoplanes</taxon>
    </lineage>
</organism>
<protein>
    <submittedName>
        <fullName evidence="4">Trans-aconitate 2-methyltransferase</fullName>
        <ecNumber evidence="4">2.1.1.144</ecNumber>
    </submittedName>
</protein>
<comment type="caution">
    <text evidence="4">The sequence shown here is derived from an EMBL/GenBank/DDBJ whole genome shotgun (WGS) entry which is preliminary data.</text>
</comment>
<proteinExistence type="predicted"/>
<dbReference type="CDD" id="cd02440">
    <property type="entry name" value="AdoMet_MTases"/>
    <property type="match status" value="1"/>
</dbReference>
<dbReference type="PANTHER" id="PTHR43861:SF1">
    <property type="entry name" value="TRANS-ACONITATE 2-METHYLTRANSFERASE"/>
    <property type="match status" value="1"/>
</dbReference>
<keyword evidence="5" id="KW-1185">Reference proteome</keyword>
<keyword evidence="1 4" id="KW-0489">Methyltransferase</keyword>
<dbReference type="EC" id="2.1.1.144" evidence="4"/>
<dbReference type="InterPro" id="IPR041698">
    <property type="entry name" value="Methyltransf_25"/>
</dbReference>
<dbReference type="Proteomes" id="UP000590749">
    <property type="component" value="Unassembled WGS sequence"/>
</dbReference>
<feature type="domain" description="Methyltransferase" evidence="3">
    <location>
        <begin position="36"/>
        <end position="130"/>
    </location>
</feature>
<keyword evidence="2 4" id="KW-0808">Transferase</keyword>
<evidence type="ECO:0000313" key="5">
    <source>
        <dbReference type="Proteomes" id="UP000590749"/>
    </source>
</evidence>
<dbReference type="Pfam" id="PF13649">
    <property type="entry name" value="Methyltransf_25"/>
    <property type="match status" value="1"/>
</dbReference>
<dbReference type="Gene3D" id="3.40.50.150">
    <property type="entry name" value="Vaccinia Virus protein VP39"/>
    <property type="match status" value="1"/>
</dbReference>
<evidence type="ECO:0000256" key="1">
    <source>
        <dbReference type="ARBA" id="ARBA00022603"/>
    </source>
</evidence>
<sequence length="247" mass="27042">MPREWDATTYDSLPLPHKFWGKRTLARLDLAGTETVLDAGAGTGRDTLALLDLLPDGRVVAVDGSVKMLTQLKAKLDGKLDRVDVINADLTKPLPVEPPVDTVFSVATFHWIHDHSALFANIAQVLRPGGWFVAECGGQGCVRRVLGAVEDVLGQPADAAYFAGVDETVERLRENGFTDIEVDLLDDPATLEPGEQLESYLGTVVIGPYVDRLPESEHRGFVHNVASRLPEPVIDYVRLNIRARRKG</sequence>
<dbReference type="EMBL" id="JACHXF010000006">
    <property type="protein sequence ID" value="MBB3095507.1"/>
    <property type="molecule type" value="Genomic_DNA"/>
</dbReference>
<dbReference type="SUPFAM" id="SSF53335">
    <property type="entry name" value="S-adenosyl-L-methionine-dependent methyltransferases"/>
    <property type="match status" value="1"/>
</dbReference>
<dbReference type="PANTHER" id="PTHR43861">
    <property type="entry name" value="TRANS-ACONITATE 2-METHYLTRANSFERASE-RELATED"/>
    <property type="match status" value="1"/>
</dbReference>